<feature type="compositionally biased region" description="Polar residues" evidence="1">
    <location>
        <begin position="485"/>
        <end position="500"/>
    </location>
</feature>
<dbReference type="EMBL" id="LKMD01000102">
    <property type="protein sequence ID" value="PIA97891.1"/>
    <property type="molecule type" value="Genomic_DNA"/>
</dbReference>
<dbReference type="OrthoDB" id="3650510at2759"/>
<feature type="region of interest" description="Disordered" evidence="1">
    <location>
        <begin position="253"/>
        <end position="575"/>
    </location>
</feature>
<sequence>MHAPLLPSSNSSCTRPAVTCASCLLGASTKTLTFPYNITQTVDVTIIPCVTGLPNGTNVTYGYETIAPPGLPTHSGMPTVFEDNSTTIWVTDGATLTYPTTYASFENFSGVAAPTPAPTACVQAKDVHPIFLPATTDPASLIYTPTAGTNAIKELHFGHLPTPLLAYLDSLSTVVQQLGGNRPGTCSSTRTSASSACKTPRPSMQNFTIPANFSETGPPPESPGPMLGAPGPPAIQKIPAVVLRRTAGPVKFTPYTAPDATQPKAEAAHHSEMGNHNQGGDNHNGDGSSSEQSKHPDQQQADSQSPVNPNPETNPEISSNKISSDGQLHNVNGGSSSSGGMSPPSEDVSGSTSYSPGTEGAVTSPGGSDALKPGGTESQKSEDTASHKSGASESDDYLQSGDSGSNRHASSEASGSGHESGASSSSNSQPGRIENLQVAQEGSPGENVSPTTSGNTNAASDGSSDVPPVLSGQGPHGVSGPDRYSASSLAPSDNDQSVASSAHKDTANFGLPGSSPLASGTYPAAESSSGESSALNASNESDTTNSGKSPAVSSPATAGEPTGNSSSTTTNVSAASRRGISAVGVIVIIAAIAAAA</sequence>
<dbReference type="AlphaFoldDB" id="A0A2G5HZG2"/>
<feature type="compositionally biased region" description="Low complexity" evidence="1">
    <location>
        <begin position="185"/>
        <end position="199"/>
    </location>
</feature>
<evidence type="ECO:0000256" key="1">
    <source>
        <dbReference type="SAM" id="MobiDB-lite"/>
    </source>
</evidence>
<feature type="compositionally biased region" description="Polar residues" evidence="1">
    <location>
        <begin position="202"/>
        <end position="213"/>
    </location>
</feature>
<protein>
    <submittedName>
        <fullName evidence="2">Uncharacterized protein</fullName>
    </submittedName>
</protein>
<feature type="compositionally biased region" description="Low complexity" evidence="1">
    <location>
        <begin position="333"/>
        <end position="345"/>
    </location>
</feature>
<feature type="compositionally biased region" description="Low complexity" evidence="1">
    <location>
        <begin position="274"/>
        <end position="287"/>
    </location>
</feature>
<accession>A0A2G5HZG2</accession>
<proteinExistence type="predicted"/>
<evidence type="ECO:0000313" key="2">
    <source>
        <dbReference type="EMBL" id="PIA97891.1"/>
    </source>
</evidence>
<evidence type="ECO:0000313" key="3">
    <source>
        <dbReference type="Proteomes" id="UP000230605"/>
    </source>
</evidence>
<feature type="compositionally biased region" description="Low complexity" evidence="1">
    <location>
        <begin position="524"/>
        <end position="541"/>
    </location>
</feature>
<name>A0A2G5HZG2_CERBT</name>
<gene>
    <name evidence="2" type="ORF">CB0940_06586</name>
</gene>
<feature type="compositionally biased region" description="Polar residues" evidence="1">
    <location>
        <begin position="542"/>
        <end position="556"/>
    </location>
</feature>
<feature type="compositionally biased region" description="Low complexity" evidence="1">
    <location>
        <begin position="411"/>
        <end position="426"/>
    </location>
</feature>
<feature type="compositionally biased region" description="Polar residues" evidence="1">
    <location>
        <begin position="446"/>
        <end position="463"/>
    </location>
</feature>
<feature type="compositionally biased region" description="Low complexity" evidence="1">
    <location>
        <begin position="562"/>
        <end position="575"/>
    </location>
</feature>
<comment type="caution">
    <text evidence="2">The sequence shown here is derived from an EMBL/GenBank/DDBJ whole genome shotgun (WGS) entry which is preliminary data.</text>
</comment>
<feature type="region of interest" description="Disordered" evidence="1">
    <location>
        <begin position="180"/>
        <end position="233"/>
    </location>
</feature>
<reference evidence="2 3" key="1">
    <citation type="submission" date="2015-10" db="EMBL/GenBank/DDBJ databases">
        <title>The cercosporin biosynthetic gene cluster was horizontally transferred to several fungal lineages and shown to be expanded in Cercospora beticola based on microsynteny with recipient genomes.</title>
        <authorList>
            <person name="De Jonge R."/>
            <person name="Ebert M.K."/>
            <person name="Suttle J.C."/>
            <person name="Jurick Ii W.M."/>
            <person name="Secor G.A."/>
            <person name="Thomma B.P."/>
            <person name="Van De Peer Y."/>
            <person name="Bolton M.D."/>
        </authorList>
    </citation>
    <scope>NUCLEOTIDE SEQUENCE [LARGE SCALE GENOMIC DNA]</scope>
    <source>
        <strain evidence="2 3">09-40</strain>
    </source>
</reference>
<dbReference type="Proteomes" id="UP000230605">
    <property type="component" value="Chromosome 2"/>
</dbReference>
<organism evidence="2 3">
    <name type="scientific">Cercospora beticola</name>
    <name type="common">Sugarbeet leaf spot fungus</name>
    <dbReference type="NCBI Taxonomy" id="122368"/>
    <lineage>
        <taxon>Eukaryota</taxon>
        <taxon>Fungi</taxon>
        <taxon>Dikarya</taxon>
        <taxon>Ascomycota</taxon>
        <taxon>Pezizomycotina</taxon>
        <taxon>Dothideomycetes</taxon>
        <taxon>Dothideomycetidae</taxon>
        <taxon>Mycosphaerellales</taxon>
        <taxon>Mycosphaerellaceae</taxon>
        <taxon>Cercospora</taxon>
    </lineage>
</organism>
<feature type="compositionally biased region" description="Polar residues" evidence="1">
    <location>
        <begin position="298"/>
        <end position="332"/>
    </location>
</feature>